<dbReference type="AlphaFoldDB" id="A0A382PMS9"/>
<proteinExistence type="inferred from homology"/>
<organism evidence="8">
    <name type="scientific">marine metagenome</name>
    <dbReference type="NCBI Taxonomy" id="408172"/>
    <lineage>
        <taxon>unclassified sequences</taxon>
        <taxon>metagenomes</taxon>
        <taxon>ecological metagenomes</taxon>
    </lineage>
</organism>
<gene>
    <name evidence="8" type="ORF">METZ01_LOCUS327553</name>
</gene>
<dbReference type="SUPFAM" id="SSF53335">
    <property type="entry name" value="S-adenosyl-L-methionine-dependent methyltransferases"/>
    <property type="match status" value="1"/>
</dbReference>
<keyword evidence="7" id="KW-0949">S-adenosyl-L-methionine</keyword>
<accession>A0A382PMS9</accession>
<dbReference type="EMBL" id="UINC01108529">
    <property type="protein sequence ID" value="SVC74699.1"/>
    <property type="molecule type" value="Genomic_DNA"/>
</dbReference>
<dbReference type="InterPro" id="IPR029063">
    <property type="entry name" value="SAM-dependent_MTases_sf"/>
</dbReference>
<evidence type="ECO:0000313" key="8">
    <source>
        <dbReference type="EMBL" id="SVC74699.1"/>
    </source>
</evidence>
<evidence type="ECO:0000256" key="3">
    <source>
        <dbReference type="ARBA" id="ARBA00011890"/>
    </source>
</evidence>
<dbReference type="GO" id="GO:0032259">
    <property type="term" value="P:methylation"/>
    <property type="evidence" value="ECO:0007669"/>
    <property type="project" value="UniProtKB-KW"/>
</dbReference>
<evidence type="ECO:0000256" key="7">
    <source>
        <dbReference type="ARBA" id="ARBA00022691"/>
    </source>
</evidence>
<evidence type="ECO:0000256" key="1">
    <source>
        <dbReference type="ARBA" id="ARBA00004496"/>
    </source>
</evidence>
<dbReference type="EC" id="2.1.1.77" evidence="3"/>
<keyword evidence="5" id="KW-0489">Methyltransferase</keyword>
<evidence type="ECO:0000256" key="6">
    <source>
        <dbReference type="ARBA" id="ARBA00022679"/>
    </source>
</evidence>
<dbReference type="PANTHER" id="PTHR11579:SF0">
    <property type="entry name" value="PROTEIN-L-ISOASPARTATE(D-ASPARTATE) O-METHYLTRANSFERASE"/>
    <property type="match status" value="1"/>
</dbReference>
<reference evidence="8" key="1">
    <citation type="submission" date="2018-05" db="EMBL/GenBank/DDBJ databases">
        <authorList>
            <person name="Lanie J.A."/>
            <person name="Ng W.-L."/>
            <person name="Kazmierczak K.M."/>
            <person name="Andrzejewski T.M."/>
            <person name="Davidsen T.M."/>
            <person name="Wayne K.J."/>
            <person name="Tettelin H."/>
            <person name="Glass J.I."/>
            <person name="Rusch D."/>
            <person name="Podicherti R."/>
            <person name="Tsui H.-C.T."/>
            <person name="Winkler M.E."/>
        </authorList>
    </citation>
    <scope>NUCLEOTIDE SEQUENCE</scope>
</reference>
<dbReference type="Gene3D" id="3.40.50.150">
    <property type="entry name" value="Vaccinia Virus protein VP39"/>
    <property type="match status" value="1"/>
</dbReference>
<sequence>MLSSKLFPWQKNKKKRTIYKNEKNEELIQELRSEGITDEKILTAIRMVPRELFTEKLDEAYENKALSVECGQTLTQPFCTAYMASVLNLRGTDNILDIGCGVGWSTAVISKLVKTVFTMERFKKLLDIAKKNIAKLKIENVQFKLGNGFEGWGDKILFDAIIIGAASEVVPVKLLESLKSNGRLIMPKKYDAGNQKLLLVTKKSGNFEQKELLDVKFVPLLNEASVK</sequence>
<dbReference type="GO" id="GO:0004719">
    <property type="term" value="F:protein-L-isoaspartate (D-aspartate) O-methyltransferase activity"/>
    <property type="evidence" value="ECO:0007669"/>
    <property type="project" value="UniProtKB-EC"/>
</dbReference>
<dbReference type="GO" id="GO:0005737">
    <property type="term" value="C:cytoplasm"/>
    <property type="evidence" value="ECO:0007669"/>
    <property type="project" value="UniProtKB-SubCell"/>
</dbReference>
<comment type="subcellular location">
    <subcellularLocation>
        <location evidence="1">Cytoplasm</location>
    </subcellularLocation>
</comment>
<dbReference type="NCBIfam" id="NF001453">
    <property type="entry name" value="PRK00312.1"/>
    <property type="match status" value="1"/>
</dbReference>
<dbReference type="Pfam" id="PF01135">
    <property type="entry name" value="PCMT"/>
    <property type="match status" value="1"/>
</dbReference>
<evidence type="ECO:0000256" key="5">
    <source>
        <dbReference type="ARBA" id="ARBA00022603"/>
    </source>
</evidence>
<keyword evidence="4" id="KW-0963">Cytoplasm</keyword>
<evidence type="ECO:0000256" key="2">
    <source>
        <dbReference type="ARBA" id="ARBA00005369"/>
    </source>
</evidence>
<protein>
    <recommendedName>
        <fullName evidence="3">protein-L-isoaspartate(D-aspartate) O-methyltransferase</fullName>
        <ecNumber evidence="3">2.1.1.77</ecNumber>
    </recommendedName>
</protein>
<dbReference type="NCBIfam" id="TIGR00080">
    <property type="entry name" value="pimt"/>
    <property type="match status" value="1"/>
</dbReference>
<dbReference type="CDD" id="cd02440">
    <property type="entry name" value="AdoMet_MTases"/>
    <property type="match status" value="1"/>
</dbReference>
<dbReference type="PANTHER" id="PTHR11579">
    <property type="entry name" value="PROTEIN-L-ISOASPARTATE O-METHYLTRANSFERASE"/>
    <property type="match status" value="1"/>
</dbReference>
<evidence type="ECO:0000256" key="4">
    <source>
        <dbReference type="ARBA" id="ARBA00022490"/>
    </source>
</evidence>
<comment type="similarity">
    <text evidence="2">Belongs to the methyltransferase superfamily. L-isoaspartyl/D-aspartyl protein methyltransferase family.</text>
</comment>
<dbReference type="InterPro" id="IPR000682">
    <property type="entry name" value="PCMT"/>
</dbReference>
<keyword evidence="6" id="KW-0808">Transferase</keyword>
<name>A0A382PMS9_9ZZZZ</name>